<dbReference type="GO" id="GO:0016787">
    <property type="term" value="F:hydrolase activity"/>
    <property type="evidence" value="ECO:0007669"/>
    <property type="project" value="UniProtKB-KW"/>
</dbReference>
<keyword evidence="4" id="KW-1185">Reference proteome</keyword>
<dbReference type="PIRSF" id="PIRSF000714">
    <property type="entry name" value="HIT"/>
    <property type="match status" value="1"/>
</dbReference>
<keyword evidence="3" id="KW-0378">Hydrolase</keyword>
<dbReference type="InParanoid" id="A0A395JNQ0"/>
<dbReference type="InterPro" id="IPR011146">
    <property type="entry name" value="HIT-like"/>
</dbReference>
<feature type="domain" description="HIT" evidence="2">
    <location>
        <begin position="34"/>
        <end position="103"/>
    </location>
</feature>
<dbReference type="RefSeq" id="WP_113952861.1">
    <property type="nucleotide sequence ID" value="NZ_QNRT01000001.1"/>
</dbReference>
<organism evidence="3 4">
    <name type="scientific">Arenicella xantha</name>
    <dbReference type="NCBI Taxonomy" id="644221"/>
    <lineage>
        <taxon>Bacteria</taxon>
        <taxon>Pseudomonadati</taxon>
        <taxon>Pseudomonadota</taxon>
        <taxon>Gammaproteobacteria</taxon>
        <taxon>Arenicellales</taxon>
        <taxon>Arenicellaceae</taxon>
        <taxon>Arenicella</taxon>
    </lineage>
</organism>
<comment type="caution">
    <text evidence="1">Lacks conserved residue(s) required for the propagation of feature annotation.</text>
</comment>
<dbReference type="OrthoDB" id="9799145at2"/>
<proteinExistence type="predicted"/>
<evidence type="ECO:0000313" key="3">
    <source>
        <dbReference type="EMBL" id="RBP53274.1"/>
    </source>
</evidence>
<dbReference type="AlphaFoldDB" id="A0A395JNQ0"/>
<name>A0A395JNQ0_9GAMM</name>
<accession>A0A395JNQ0</accession>
<evidence type="ECO:0000259" key="2">
    <source>
        <dbReference type="PROSITE" id="PS51084"/>
    </source>
</evidence>
<comment type="caution">
    <text evidence="3">The sequence shown here is derived from an EMBL/GenBank/DDBJ whole genome shotgun (WGS) entry which is preliminary data.</text>
</comment>
<dbReference type="InterPro" id="IPR026026">
    <property type="entry name" value="HIT_Hint"/>
</dbReference>
<dbReference type="InterPro" id="IPR036265">
    <property type="entry name" value="HIT-like_sf"/>
</dbReference>
<dbReference type="SUPFAM" id="SSF54197">
    <property type="entry name" value="HIT-like"/>
    <property type="match status" value="1"/>
</dbReference>
<reference evidence="3 4" key="1">
    <citation type="submission" date="2018-06" db="EMBL/GenBank/DDBJ databases">
        <title>Genomic Encyclopedia of Type Strains, Phase IV (KMG-IV): sequencing the most valuable type-strain genomes for metagenomic binning, comparative biology and taxonomic classification.</title>
        <authorList>
            <person name="Goeker M."/>
        </authorList>
    </citation>
    <scope>NUCLEOTIDE SEQUENCE [LARGE SCALE GENOMIC DNA]</scope>
    <source>
        <strain evidence="3 4">DSM 24032</strain>
    </source>
</reference>
<dbReference type="Pfam" id="PF01230">
    <property type="entry name" value="HIT"/>
    <property type="match status" value="1"/>
</dbReference>
<dbReference type="EMBL" id="QNRT01000001">
    <property type="protein sequence ID" value="RBP53274.1"/>
    <property type="molecule type" value="Genomic_DNA"/>
</dbReference>
<evidence type="ECO:0000313" key="4">
    <source>
        <dbReference type="Proteomes" id="UP000253083"/>
    </source>
</evidence>
<sequence length="142" mass="16448">MYELHPTLKADTIAIGDLNLCELRLMNNALVPWLILVPKRPNISEAYQLSEDEQIQLCQETSLISELTMQIFQGDKLNTGAIGNIVPQLHIHIVIRYQVDPVWPKPVWGNIEEHPYTHEEIKLVRQTLHTSIQQKLARFRPH</sequence>
<dbReference type="Proteomes" id="UP000253083">
    <property type="component" value="Unassembled WGS sequence"/>
</dbReference>
<dbReference type="PROSITE" id="PS51084">
    <property type="entry name" value="HIT_2"/>
    <property type="match status" value="1"/>
</dbReference>
<dbReference type="Gene3D" id="3.30.428.10">
    <property type="entry name" value="HIT-like"/>
    <property type="match status" value="1"/>
</dbReference>
<gene>
    <name evidence="3" type="ORF">DFR28_101660</name>
</gene>
<evidence type="ECO:0000256" key="1">
    <source>
        <dbReference type="PROSITE-ProRule" id="PRU00464"/>
    </source>
</evidence>
<protein>
    <submittedName>
        <fullName evidence="3">Diadenosine tetraphosphate (Ap4A) HIT family hydrolase</fullName>
    </submittedName>
</protein>